<evidence type="ECO:0000256" key="2">
    <source>
        <dbReference type="ARBA" id="ARBA00022801"/>
    </source>
</evidence>
<keyword evidence="2" id="KW-0378">Hydrolase</keyword>
<dbReference type="PANTHER" id="PTHR24264:SF54">
    <property type="entry name" value="PEPTIDASE S1 DOMAIN-CONTAINING PROTEIN"/>
    <property type="match status" value="1"/>
</dbReference>
<dbReference type="InterPro" id="IPR018114">
    <property type="entry name" value="TRYPSIN_HIS"/>
</dbReference>
<dbReference type="EMBL" id="KF516673">
    <property type="protein sequence ID" value="AII16577.1"/>
    <property type="molecule type" value="mRNA"/>
</dbReference>
<feature type="non-terminal residue" evidence="6">
    <location>
        <position position="264"/>
    </location>
</feature>
<dbReference type="AlphaFoldDB" id="A0A076FE78"/>
<dbReference type="SUPFAM" id="SSF50494">
    <property type="entry name" value="Trypsin-like serine proteases"/>
    <property type="match status" value="1"/>
</dbReference>
<accession>A0A076FE78</accession>
<reference evidence="6" key="1">
    <citation type="submission" date="2013-08" db="EMBL/GenBank/DDBJ databases">
        <title>Paracyclopina nana immune related genes.</title>
        <authorList>
            <person name="Kim B.-M."/>
            <person name="Rhee J.-S."/>
            <person name="Lee J.-S."/>
        </authorList>
    </citation>
    <scope>NUCLEOTIDE SEQUENCE</scope>
</reference>
<dbReference type="CDD" id="cd00190">
    <property type="entry name" value="Tryp_SPc"/>
    <property type="match status" value="1"/>
</dbReference>
<evidence type="ECO:0000256" key="1">
    <source>
        <dbReference type="ARBA" id="ARBA00022670"/>
    </source>
</evidence>
<evidence type="ECO:0000256" key="4">
    <source>
        <dbReference type="ARBA" id="ARBA00023157"/>
    </source>
</evidence>
<evidence type="ECO:0000259" key="5">
    <source>
        <dbReference type="PROSITE" id="PS50240"/>
    </source>
</evidence>
<dbReference type="PROSITE" id="PS00134">
    <property type="entry name" value="TRYPSIN_HIS"/>
    <property type="match status" value="1"/>
</dbReference>
<dbReference type="PROSITE" id="PS50240">
    <property type="entry name" value="TRYPSIN_DOM"/>
    <property type="match status" value="1"/>
</dbReference>
<dbReference type="InterPro" id="IPR050127">
    <property type="entry name" value="Serine_Proteases_S1"/>
</dbReference>
<keyword evidence="1" id="KW-0645">Protease</keyword>
<dbReference type="FunFam" id="2.40.10.10:FF:000003">
    <property type="entry name" value="Transmembrane serine protease 3"/>
    <property type="match status" value="1"/>
</dbReference>
<evidence type="ECO:0000256" key="3">
    <source>
        <dbReference type="ARBA" id="ARBA00022825"/>
    </source>
</evidence>
<dbReference type="PANTHER" id="PTHR24264">
    <property type="entry name" value="TRYPSIN-RELATED"/>
    <property type="match status" value="1"/>
</dbReference>
<dbReference type="Pfam" id="PF00089">
    <property type="entry name" value="Trypsin"/>
    <property type="match status" value="1"/>
</dbReference>
<dbReference type="GO" id="GO:0005615">
    <property type="term" value="C:extracellular space"/>
    <property type="evidence" value="ECO:0007669"/>
    <property type="project" value="TreeGrafter"/>
</dbReference>
<dbReference type="GO" id="GO:0006508">
    <property type="term" value="P:proteolysis"/>
    <property type="evidence" value="ECO:0007669"/>
    <property type="project" value="UniProtKB-KW"/>
</dbReference>
<name>A0A076FE78_PARNA</name>
<dbReference type="Gene3D" id="2.40.10.10">
    <property type="entry name" value="Trypsin-like serine proteases"/>
    <property type="match status" value="1"/>
</dbReference>
<keyword evidence="3" id="KW-0720">Serine protease</keyword>
<dbReference type="SMART" id="SM00020">
    <property type="entry name" value="Tryp_SPc"/>
    <property type="match status" value="1"/>
</dbReference>
<feature type="domain" description="Peptidase S1" evidence="5">
    <location>
        <begin position="16"/>
        <end position="262"/>
    </location>
</feature>
<evidence type="ECO:0000313" key="6">
    <source>
        <dbReference type="EMBL" id="AII16577.1"/>
    </source>
</evidence>
<dbReference type="GO" id="GO:0004252">
    <property type="term" value="F:serine-type endopeptidase activity"/>
    <property type="evidence" value="ECO:0007669"/>
    <property type="project" value="InterPro"/>
</dbReference>
<feature type="non-terminal residue" evidence="6">
    <location>
        <position position="1"/>
    </location>
</feature>
<dbReference type="InterPro" id="IPR001254">
    <property type="entry name" value="Trypsin_dom"/>
</dbReference>
<keyword evidence="4" id="KW-1015">Disulfide bond</keyword>
<organism evidence="6">
    <name type="scientific">Paracyclopina nana</name>
    <name type="common">Marine copepod</name>
    <dbReference type="NCBI Taxonomy" id="565004"/>
    <lineage>
        <taxon>Eukaryota</taxon>
        <taxon>Metazoa</taxon>
        <taxon>Ecdysozoa</taxon>
        <taxon>Arthropoda</taxon>
        <taxon>Crustacea</taxon>
        <taxon>Multicrustacea</taxon>
        <taxon>Hexanauplia</taxon>
        <taxon>Copepoda</taxon>
        <taxon>Cyclopoida</taxon>
        <taxon>Cyclopettidae</taxon>
        <taxon>Paracyclopina</taxon>
    </lineage>
</organism>
<proteinExistence type="evidence at transcript level"/>
<sequence>GISSRMPKLLKPTFNILNGNCAPYGSHPWMAQIQVRLGPEFSHHCGGTILSDDIIVTAAHCFQTVAPSQMRVVVGQGFLSSADEEEMAFDVQDAIIHPRWDSPIDGKFSNDVALIKLRRNRDGSGIQFTDRVTPACLPPHDAPQPSGSQCVISGWGKTNSEATMDTDCLMSAKVPLIPREDCQKMYDSTHRSILNGMMCAGFAEGGTDACSADSGGPMTCEVDGKHYLHGVVSWGEGCGQPNKPGVYTNVKNYLKWIQDTMQSL</sequence>
<dbReference type="InterPro" id="IPR043504">
    <property type="entry name" value="Peptidase_S1_PA_chymotrypsin"/>
</dbReference>
<dbReference type="InterPro" id="IPR009003">
    <property type="entry name" value="Peptidase_S1_PA"/>
</dbReference>
<protein>
    <submittedName>
        <fullName evidence="6">Coagulation factor XI</fullName>
    </submittedName>
</protein>
<dbReference type="InterPro" id="IPR001314">
    <property type="entry name" value="Peptidase_S1A"/>
</dbReference>
<dbReference type="PRINTS" id="PR00722">
    <property type="entry name" value="CHYMOTRYPSIN"/>
</dbReference>